<evidence type="ECO:0000313" key="2">
    <source>
        <dbReference type="EMBL" id="JAT21787.1"/>
    </source>
</evidence>
<feature type="region of interest" description="Disordered" evidence="1">
    <location>
        <begin position="85"/>
        <end position="106"/>
    </location>
</feature>
<feature type="non-terminal residue" evidence="2">
    <location>
        <position position="1"/>
    </location>
</feature>
<proteinExistence type="predicted"/>
<feature type="non-terminal residue" evidence="2">
    <location>
        <position position="145"/>
    </location>
</feature>
<reference evidence="2" key="1">
    <citation type="submission" date="2015-11" db="EMBL/GenBank/DDBJ databases">
        <title>De novo transcriptome assembly of four potential Pierce s Disease insect vectors from Arizona vineyards.</title>
        <authorList>
            <person name="Tassone E.E."/>
        </authorList>
    </citation>
    <scope>NUCLEOTIDE SEQUENCE</scope>
</reference>
<gene>
    <name evidence="2" type="ORF">g.5017</name>
</gene>
<dbReference type="AlphaFoldDB" id="A0A1B6LDK9"/>
<protein>
    <submittedName>
        <fullName evidence="2">Uncharacterized protein</fullName>
    </submittedName>
</protein>
<sequence>PELNIEMTTYNPMLTQNDEIATLAYQNNHNGPISDYSHTQILSKEQIQQVHTSIGMDKNESTNKLSFIHTEINSPNLNNKLQEYNNSNYSDSKLNSNDQQDENTLPEGITQDYTTTDMLYNVNSILPNTAFTEEFNVYKPIEPSV</sequence>
<dbReference type="EMBL" id="GEBQ01018190">
    <property type="protein sequence ID" value="JAT21787.1"/>
    <property type="molecule type" value="Transcribed_RNA"/>
</dbReference>
<accession>A0A1B6LDK9</accession>
<name>A0A1B6LDK9_9HEMI</name>
<feature type="compositionally biased region" description="Polar residues" evidence="1">
    <location>
        <begin position="85"/>
        <end position="98"/>
    </location>
</feature>
<organism evidence="2">
    <name type="scientific">Graphocephala atropunctata</name>
    <dbReference type="NCBI Taxonomy" id="36148"/>
    <lineage>
        <taxon>Eukaryota</taxon>
        <taxon>Metazoa</taxon>
        <taxon>Ecdysozoa</taxon>
        <taxon>Arthropoda</taxon>
        <taxon>Hexapoda</taxon>
        <taxon>Insecta</taxon>
        <taxon>Pterygota</taxon>
        <taxon>Neoptera</taxon>
        <taxon>Paraneoptera</taxon>
        <taxon>Hemiptera</taxon>
        <taxon>Auchenorrhyncha</taxon>
        <taxon>Membracoidea</taxon>
        <taxon>Cicadellidae</taxon>
        <taxon>Cicadellinae</taxon>
        <taxon>Cicadellini</taxon>
        <taxon>Graphocephala</taxon>
    </lineage>
</organism>
<evidence type="ECO:0000256" key="1">
    <source>
        <dbReference type="SAM" id="MobiDB-lite"/>
    </source>
</evidence>